<proteinExistence type="predicted"/>
<evidence type="ECO:0000313" key="1">
    <source>
        <dbReference type="EMBL" id="GBB90828.1"/>
    </source>
</evidence>
<evidence type="ECO:0008006" key="3">
    <source>
        <dbReference type="Google" id="ProtNLM"/>
    </source>
</evidence>
<sequence>MDDKSKISITYKCLLRAQHSSLSTGVKEDPIGAILTFDGLTNVKNKQLLETVLLASEGRPFVWKAVDITFERENYVEVINKTETMLTELKSKGITVCAIVTDSAPAYIQIFLPCFAHQINLCVGEIFKESTEFKTTIDRAIRLATYFGNANHKFFIGCLRNQQYETYKKHIAISVPGETQWNSLYNMCVSLLKTQQALQLLILDHQLLHQEKFWFANLRNSAKSNSAQI</sequence>
<accession>A0A2Z6REA1</accession>
<dbReference type="STRING" id="94130.A0A2Z6REA1"/>
<name>A0A2Z6REA1_9GLOM</name>
<dbReference type="InterPro" id="IPR012337">
    <property type="entry name" value="RNaseH-like_sf"/>
</dbReference>
<keyword evidence="2" id="KW-1185">Reference proteome</keyword>
<reference evidence="1 2" key="1">
    <citation type="submission" date="2017-11" db="EMBL/GenBank/DDBJ databases">
        <title>The genome of Rhizophagus clarus HR1 reveals common genetic basis of auxotrophy among arbuscular mycorrhizal fungi.</title>
        <authorList>
            <person name="Kobayashi Y."/>
        </authorList>
    </citation>
    <scope>NUCLEOTIDE SEQUENCE [LARGE SCALE GENOMIC DNA]</scope>
    <source>
        <strain evidence="1 2">HR1</strain>
    </source>
</reference>
<evidence type="ECO:0000313" key="2">
    <source>
        <dbReference type="Proteomes" id="UP000247702"/>
    </source>
</evidence>
<gene>
    <name evidence="1" type="ORF">RclHR1_17910003</name>
</gene>
<dbReference type="Proteomes" id="UP000247702">
    <property type="component" value="Unassembled WGS sequence"/>
</dbReference>
<dbReference type="SUPFAM" id="SSF53098">
    <property type="entry name" value="Ribonuclease H-like"/>
    <property type="match status" value="1"/>
</dbReference>
<organism evidence="1 2">
    <name type="scientific">Rhizophagus clarus</name>
    <dbReference type="NCBI Taxonomy" id="94130"/>
    <lineage>
        <taxon>Eukaryota</taxon>
        <taxon>Fungi</taxon>
        <taxon>Fungi incertae sedis</taxon>
        <taxon>Mucoromycota</taxon>
        <taxon>Glomeromycotina</taxon>
        <taxon>Glomeromycetes</taxon>
        <taxon>Glomerales</taxon>
        <taxon>Glomeraceae</taxon>
        <taxon>Rhizophagus</taxon>
    </lineage>
</organism>
<protein>
    <recommendedName>
        <fullName evidence="3">DUF659 domain-containing protein</fullName>
    </recommendedName>
</protein>
<comment type="caution">
    <text evidence="1">The sequence shown here is derived from an EMBL/GenBank/DDBJ whole genome shotgun (WGS) entry which is preliminary data.</text>
</comment>
<dbReference type="EMBL" id="BEXD01000881">
    <property type="protein sequence ID" value="GBB90828.1"/>
    <property type="molecule type" value="Genomic_DNA"/>
</dbReference>
<dbReference type="AlphaFoldDB" id="A0A2Z6REA1"/>